<dbReference type="Proteomes" id="UP000005666">
    <property type="component" value="Chromosome 9"/>
</dbReference>
<dbReference type="GO" id="GO:0005669">
    <property type="term" value="C:transcription factor TFIID complex"/>
    <property type="evidence" value="ECO:0007669"/>
    <property type="project" value="InterPro"/>
</dbReference>
<evidence type="ECO:0000256" key="4">
    <source>
        <dbReference type="ARBA" id="ARBA00023015"/>
    </source>
</evidence>
<dbReference type="OrthoDB" id="2193813at2759"/>
<dbReference type="RefSeq" id="XP_003686964.1">
    <property type="nucleotide sequence ID" value="XM_003686916.1"/>
</dbReference>
<dbReference type="EMBL" id="HE612864">
    <property type="protein sequence ID" value="CCE64530.1"/>
    <property type="molecule type" value="Genomic_DNA"/>
</dbReference>
<evidence type="ECO:0000259" key="9">
    <source>
        <dbReference type="Pfam" id="PF10406"/>
    </source>
</evidence>
<dbReference type="InterPro" id="IPR037818">
    <property type="entry name" value="TAF8"/>
</dbReference>
<dbReference type="KEGG" id="tpf:TPHA_0I00230"/>
<evidence type="ECO:0000256" key="1">
    <source>
        <dbReference type="ARBA" id="ARBA00004123"/>
    </source>
</evidence>
<feature type="compositionally biased region" description="Polar residues" evidence="8">
    <location>
        <begin position="499"/>
        <end position="517"/>
    </location>
</feature>
<accession>G8BXA2</accession>
<dbReference type="PANTHER" id="PTHR46469:SF1">
    <property type="entry name" value="TRANSCRIPTION INITIATION FACTOR TFIID SUBUNIT 8"/>
    <property type="match status" value="1"/>
</dbReference>
<feature type="region of interest" description="Disordered" evidence="8">
    <location>
        <begin position="454"/>
        <end position="517"/>
    </location>
</feature>
<dbReference type="OMA" id="YKFTPQF"/>
<name>G8BXA2_TETPH</name>
<proteinExistence type="inferred from homology"/>
<dbReference type="Pfam" id="PF10406">
    <property type="entry name" value="TAF8_C"/>
    <property type="match status" value="1"/>
</dbReference>
<evidence type="ECO:0000256" key="6">
    <source>
        <dbReference type="ARBA" id="ARBA00023242"/>
    </source>
</evidence>
<protein>
    <recommendedName>
        <fullName evidence="3">Transcription initiation factor TFIID subunit 8</fullName>
    </recommendedName>
</protein>
<evidence type="ECO:0000256" key="5">
    <source>
        <dbReference type="ARBA" id="ARBA00023163"/>
    </source>
</evidence>
<keyword evidence="6" id="KW-0539">Nucleus</keyword>
<dbReference type="STRING" id="1071381.G8BXA2"/>
<keyword evidence="11" id="KW-1185">Reference proteome</keyword>
<evidence type="ECO:0000256" key="2">
    <source>
        <dbReference type="ARBA" id="ARBA00008767"/>
    </source>
</evidence>
<feature type="domain" description="Transcription factor TFIID subunit 8 C-terminal" evidence="9">
    <location>
        <begin position="205"/>
        <end position="252"/>
    </location>
</feature>
<comment type="subcellular location">
    <subcellularLocation>
        <location evidence="1">Nucleus</location>
    </subcellularLocation>
</comment>
<dbReference type="GO" id="GO:0006367">
    <property type="term" value="P:transcription initiation at RNA polymerase II promoter"/>
    <property type="evidence" value="ECO:0007669"/>
    <property type="project" value="TreeGrafter"/>
</dbReference>
<evidence type="ECO:0000313" key="10">
    <source>
        <dbReference type="EMBL" id="CCE64530.1"/>
    </source>
</evidence>
<feature type="compositionally biased region" description="Polar residues" evidence="8">
    <location>
        <begin position="470"/>
        <end position="484"/>
    </location>
</feature>
<organism evidence="10 11">
    <name type="scientific">Tetrapisispora phaffii (strain ATCC 24235 / CBS 4417 / NBRC 1672 / NRRL Y-8282 / UCD 70-5)</name>
    <name type="common">Yeast</name>
    <name type="synonym">Fabospora phaffii</name>
    <dbReference type="NCBI Taxonomy" id="1071381"/>
    <lineage>
        <taxon>Eukaryota</taxon>
        <taxon>Fungi</taxon>
        <taxon>Dikarya</taxon>
        <taxon>Ascomycota</taxon>
        <taxon>Saccharomycotina</taxon>
        <taxon>Saccharomycetes</taxon>
        <taxon>Saccharomycetales</taxon>
        <taxon>Saccharomycetaceae</taxon>
        <taxon>Tetrapisispora</taxon>
    </lineage>
</organism>
<dbReference type="InterPro" id="IPR019473">
    <property type="entry name" value="TFIID_su8_C"/>
</dbReference>
<dbReference type="PANTHER" id="PTHR46469">
    <property type="entry name" value="TRANSCRIPTION INITIATION FACTOR TFIID SUBUNIT 8"/>
    <property type="match status" value="1"/>
</dbReference>
<dbReference type="CDD" id="cd08049">
    <property type="entry name" value="TAF8"/>
    <property type="match status" value="1"/>
</dbReference>
<reference evidence="10 11" key="1">
    <citation type="journal article" date="2011" name="Proc. Natl. Acad. Sci. U.S.A.">
        <title>Evolutionary erosion of yeast sex chromosomes by mating-type switching accidents.</title>
        <authorList>
            <person name="Gordon J.L."/>
            <person name="Armisen D."/>
            <person name="Proux-Wera E."/>
            <person name="Oheigeartaigh S.S."/>
            <person name="Byrne K.P."/>
            <person name="Wolfe K.H."/>
        </authorList>
    </citation>
    <scope>NUCLEOTIDE SEQUENCE [LARGE SCALE GENOMIC DNA]</scope>
    <source>
        <strain evidence="11">ATCC 24235 / CBS 4417 / NBRC 1672 / NRRL Y-8282 / UCD 70-5</strain>
    </source>
</reference>
<evidence type="ECO:0000256" key="8">
    <source>
        <dbReference type="SAM" id="MobiDB-lite"/>
    </source>
</evidence>
<sequence>MTAMVTNETIRTSDLLQGSDGDKAVEKFEHQDIGMDKEVTEQKKYVQLTKLPTLTEFKYEDTKGPMEVILAKAIALQLKLMNRDTTITKFAFTHLTSLVDEQLSDMVNQMEKLAALQRRKEVAKKDIDLWLRGFNLQPSDLTITHQQSEYIKEKYGGEVTLLNRLATDTNEVLTVFKKTDKTLKDDSTLETLKLVPITNTLENIIPDWLPSFPPDYTYKFTPQFNKHITDATVIRKKVAAEGKKSEKALLHLLESEKITTSKLLNLDKFDSDDMDTAKLEMDALYSGGSCDRKKRTAFFEDEEDRMVDEHGNSTSNKFDIEKYVHKRINIVRNKVKQYEDKQLRLQNDPFLKMTALLSEQTDKKVSREVINTNIENVLKRSFLQLINSIPTLNQNKKDTRERAMVEKKRRHDEWLKRREEKLKKLEQEKNLRAQAFGAIDLSSFTNIDDGGFLDGFDSSENEQELEIRAKSSQNNSKDISSTGPGSWDKEEANPVAIGTSVNTKSLEIKTSGQTNQNMEPVLSNEIESVTSEGLEVEKLEVQEDQMQGETDVVHTTGEEVIQEIKQSETPINFPTMATTTITTTETNISTTETTTITETTPNINSGLEESNDTN</sequence>
<dbReference type="GeneID" id="11534509"/>
<feature type="coiled-coil region" evidence="7">
    <location>
        <begin position="408"/>
        <end position="435"/>
    </location>
</feature>
<comment type="similarity">
    <text evidence="2">Belongs to the TAF8 family.</text>
</comment>
<keyword evidence="5" id="KW-0804">Transcription</keyword>
<dbReference type="AlphaFoldDB" id="G8BXA2"/>
<feature type="coiled-coil region" evidence="7">
    <location>
        <begin position="99"/>
        <end position="126"/>
    </location>
</feature>
<dbReference type="HOGENOM" id="CLU_030592_0_0_1"/>
<evidence type="ECO:0000256" key="3">
    <source>
        <dbReference type="ARBA" id="ARBA00017307"/>
    </source>
</evidence>
<gene>
    <name evidence="10" type="primary">TPHA0I00230</name>
    <name evidence="10" type="ordered locus">TPHA_0I00230</name>
</gene>
<keyword evidence="7" id="KW-0175">Coiled coil</keyword>
<evidence type="ECO:0000256" key="7">
    <source>
        <dbReference type="SAM" id="Coils"/>
    </source>
</evidence>
<evidence type="ECO:0000313" key="11">
    <source>
        <dbReference type="Proteomes" id="UP000005666"/>
    </source>
</evidence>
<keyword evidence="4" id="KW-0805">Transcription regulation</keyword>
<dbReference type="eggNOG" id="KOG4336">
    <property type="taxonomic scope" value="Eukaryota"/>
</dbReference>